<gene>
    <name evidence="6" type="ORF">CCMP2556_LOCUS31353</name>
</gene>
<reference evidence="6 7" key="1">
    <citation type="submission" date="2024-02" db="EMBL/GenBank/DDBJ databases">
        <authorList>
            <person name="Chen Y."/>
            <person name="Shah S."/>
            <person name="Dougan E. K."/>
            <person name="Thang M."/>
            <person name="Chan C."/>
        </authorList>
    </citation>
    <scope>NUCLEOTIDE SEQUENCE [LARGE SCALE GENOMIC DNA]</scope>
</reference>
<evidence type="ECO:0008006" key="8">
    <source>
        <dbReference type="Google" id="ProtNLM"/>
    </source>
</evidence>
<dbReference type="InterPro" id="IPR022796">
    <property type="entry name" value="Chloroa_b-bind"/>
</dbReference>
<keyword evidence="7" id="KW-1185">Reference proteome</keyword>
<dbReference type="Proteomes" id="UP001642484">
    <property type="component" value="Unassembled WGS sequence"/>
</dbReference>
<name>A0ABP0NJ73_9DINO</name>
<feature type="region of interest" description="Disordered" evidence="5">
    <location>
        <begin position="1"/>
        <end position="39"/>
    </location>
</feature>
<protein>
    <recommendedName>
        <fullName evidence="8">Chlorophyll a-b binding protein, chloroplastic</fullName>
    </recommendedName>
</protein>
<dbReference type="InterPro" id="IPR001344">
    <property type="entry name" value="Chloro_AB-bd_pln"/>
</dbReference>
<dbReference type="Gene3D" id="1.10.3460.10">
    <property type="entry name" value="Chlorophyll a/b binding protein domain"/>
    <property type="match status" value="1"/>
</dbReference>
<comment type="subcellular location">
    <subcellularLocation>
        <location evidence="1">Plastid</location>
        <location evidence="1">Chloroplast</location>
    </subcellularLocation>
</comment>
<comment type="caution">
    <text evidence="6">The sequence shown here is derived from an EMBL/GenBank/DDBJ whole genome shotgun (WGS) entry which is preliminary data.</text>
</comment>
<keyword evidence="4" id="KW-0934">Plastid</keyword>
<evidence type="ECO:0000256" key="2">
    <source>
        <dbReference type="ARBA" id="ARBA00022528"/>
    </source>
</evidence>
<keyword evidence="3" id="KW-0602">Photosynthesis</keyword>
<keyword evidence="2" id="KW-0150">Chloroplast</keyword>
<evidence type="ECO:0000256" key="3">
    <source>
        <dbReference type="ARBA" id="ARBA00022531"/>
    </source>
</evidence>
<dbReference type="SUPFAM" id="SSF103511">
    <property type="entry name" value="Chlorophyll a-b binding protein"/>
    <property type="match status" value="1"/>
</dbReference>
<evidence type="ECO:0000256" key="1">
    <source>
        <dbReference type="ARBA" id="ARBA00004229"/>
    </source>
</evidence>
<accession>A0ABP0NJ73</accession>
<proteinExistence type="predicted"/>
<dbReference type="Pfam" id="PF00504">
    <property type="entry name" value="Chloroa_b-bind"/>
    <property type="match status" value="1"/>
</dbReference>
<evidence type="ECO:0000256" key="4">
    <source>
        <dbReference type="ARBA" id="ARBA00022640"/>
    </source>
</evidence>
<organism evidence="6 7">
    <name type="scientific">Durusdinium trenchii</name>
    <dbReference type="NCBI Taxonomy" id="1381693"/>
    <lineage>
        <taxon>Eukaryota</taxon>
        <taxon>Sar</taxon>
        <taxon>Alveolata</taxon>
        <taxon>Dinophyceae</taxon>
        <taxon>Suessiales</taxon>
        <taxon>Symbiodiniaceae</taxon>
        <taxon>Durusdinium</taxon>
    </lineage>
</organism>
<evidence type="ECO:0000256" key="5">
    <source>
        <dbReference type="SAM" id="MobiDB-lite"/>
    </source>
</evidence>
<dbReference type="PANTHER" id="PTHR21649">
    <property type="entry name" value="CHLOROPHYLL A/B BINDING PROTEIN"/>
    <property type="match status" value="1"/>
</dbReference>
<evidence type="ECO:0000313" key="7">
    <source>
        <dbReference type="Proteomes" id="UP001642484"/>
    </source>
</evidence>
<evidence type="ECO:0000313" key="6">
    <source>
        <dbReference type="EMBL" id="CAK9063837.1"/>
    </source>
</evidence>
<dbReference type="EMBL" id="CAXAMN010021826">
    <property type="protein sequence ID" value="CAK9063837.1"/>
    <property type="molecule type" value="Genomic_DNA"/>
</dbReference>
<sequence>MESWVLVPSSGSSGAFVQVGSPAASQNPPTRHGAGASSGYKDLRGPVLAAGALVAVAQQLRKVRVARRFRDEERRVQTDSMLDWSAVSKSMSQMTPAQEERSAPAEMTFKGQGWSKFHPVRTSARTSGKLNAELANGRLALLSAERSTSAIKARAVPDAEDTLERKKFDLKQLPSDEGYGWDPEEVDAEKPFDPSEERIGITEPLGYFDPLGFAKLGDYEGFRFKRAAELKHGRVCMLAAVGFVVQHYVRLPGFDLAGTDWGSQFNTIVTIPALYQFTVLMIIILFLELSIWAQEEDKEPGNFGDPLGLGMYDEEMRNRELNNGRFAMFATIGIIAAQNFTGKDAIEQLGLA</sequence>